<accession>A0A8I1JGH2</accession>
<protein>
    <submittedName>
        <fullName evidence="1">Uncharacterized protein</fullName>
    </submittedName>
</protein>
<dbReference type="EMBL" id="JAEHTE010000002">
    <property type="protein sequence ID" value="MBI6882817.1"/>
    <property type="molecule type" value="Genomic_DNA"/>
</dbReference>
<name>A0A8I1JGH2_PSEPU</name>
<organism evidence="1 2">
    <name type="scientific">Pseudomonas putida</name>
    <name type="common">Arthrobacter siderocapsulatus</name>
    <dbReference type="NCBI Taxonomy" id="303"/>
    <lineage>
        <taxon>Bacteria</taxon>
        <taxon>Pseudomonadati</taxon>
        <taxon>Pseudomonadota</taxon>
        <taxon>Gammaproteobacteria</taxon>
        <taxon>Pseudomonadales</taxon>
        <taxon>Pseudomonadaceae</taxon>
        <taxon>Pseudomonas</taxon>
    </lineage>
</organism>
<proteinExistence type="predicted"/>
<sequence>MARTIRRKGFATTIQGYIAKGLIKSRHDYEHDDWRLSRVAKGKIPDLEYDQYVKDTIFAFHLDNPDSSWRFERFWWSVPREVRQVSLKRQTRAHNLAIHKAIMSEDLDVVLEARDYRELIDWWMYY</sequence>
<dbReference type="RefSeq" id="WP_198746442.1">
    <property type="nucleotide sequence ID" value="NZ_JAEHTE010000002.1"/>
</dbReference>
<gene>
    <name evidence="1" type="ORF">JEU22_02740</name>
</gene>
<reference evidence="1" key="1">
    <citation type="submission" date="2020-12" db="EMBL/GenBank/DDBJ databases">
        <title>Enhanced detection system for hospital associated transmission using whole genome sequencing surveillance.</title>
        <authorList>
            <person name="Harrison L.H."/>
            <person name="Van Tyne D."/>
            <person name="Marsh J.W."/>
            <person name="Griffith M.P."/>
            <person name="Snyder D.J."/>
            <person name="Cooper V.S."/>
            <person name="Mustapha M."/>
        </authorList>
    </citation>
    <scope>NUCLEOTIDE SEQUENCE</scope>
    <source>
        <strain evidence="1">PSB00042</strain>
    </source>
</reference>
<comment type="caution">
    <text evidence="1">The sequence shown here is derived from an EMBL/GenBank/DDBJ whole genome shotgun (WGS) entry which is preliminary data.</text>
</comment>
<dbReference type="AlphaFoldDB" id="A0A8I1JGH2"/>
<evidence type="ECO:0000313" key="2">
    <source>
        <dbReference type="Proteomes" id="UP000637061"/>
    </source>
</evidence>
<evidence type="ECO:0000313" key="1">
    <source>
        <dbReference type="EMBL" id="MBI6882817.1"/>
    </source>
</evidence>
<dbReference type="Proteomes" id="UP000637061">
    <property type="component" value="Unassembled WGS sequence"/>
</dbReference>